<feature type="compositionally biased region" description="Polar residues" evidence="1">
    <location>
        <begin position="246"/>
        <end position="255"/>
    </location>
</feature>
<evidence type="ECO:0000259" key="2">
    <source>
        <dbReference type="PROSITE" id="PS52001"/>
    </source>
</evidence>
<evidence type="ECO:0000313" key="3">
    <source>
        <dbReference type="EMBL" id="KIW72838.1"/>
    </source>
</evidence>
<dbReference type="Proteomes" id="UP000054266">
    <property type="component" value="Unassembled WGS sequence"/>
</dbReference>
<keyword evidence="4" id="KW-1185">Reference proteome</keyword>
<feature type="region of interest" description="Disordered" evidence="1">
    <location>
        <begin position="233"/>
        <end position="255"/>
    </location>
</feature>
<dbReference type="SMART" id="SM00995">
    <property type="entry name" value="AD"/>
    <property type="match status" value="1"/>
</dbReference>
<name>A0A0D2FWI9_9EURO</name>
<dbReference type="PANTHER" id="PTHR13542">
    <property type="entry name" value="LSM12 HOMOLOG"/>
    <property type="match status" value="1"/>
</dbReference>
<dbReference type="PROSITE" id="PS52001">
    <property type="entry name" value="AD"/>
    <property type="match status" value="1"/>
</dbReference>
<protein>
    <recommendedName>
        <fullName evidence="2">AD domain-containing protein</fullName>
    </recommendedName>
</protein>
<evidence type="ECO:0000313" key="4">
    <source>
        <dbReference type="Proteomes" id="UP000054266"/>
    </source>
</evidence>
<feature type="domain" description="AD" evidence="2">
    <location>
        <begin position="127"/>
        <end position="224"/>
    </location>
</feature>
<proteinExistence type="predicted"/>
<dbReference type="InterPro" id="IPR019181">
    <property type="entry name" value="LSM12_ABD"/>
</dbReference>
<dbReference type="InterPro" id="IPR047574">
    <property type="entry name" value="AD"/>
</dbReference>
<dbReference type="AlphaFoldDB" id="A0A0D2FWI9"/>
<sequence>MRMAAETKRQNAGSRVPVALPKGEPGQPVASSVSQDVSLQQAIGSRVRITTAAPIQATVEGTVYTADPLTNLLVLNTNAVAGTSFTSASLIAPAGAYRIIPISQISSFQLLSLPQPSSEPAVNPAFNAIDVNAVQARLAKNIAAQQAAQARVGPKGTSPVDQALFDSLSRTHPARWSGNVMIISDTFLIEKPYGQSNVRHIDGQSVGDLERMRKVVDMERNKITLRLAKGSLDGKIGSESSHGKAATNTGMKKGG</sequence>
<dbReference type="InterPro" id="IPR039683">
    <property type="entry name" value="Lsm12-like"/>
</dbReference>
<feature type="region of interest" description="Disordered" evidence="1">
    <location>
        <begin position="1"/>
        <end position="32"/>
    </location>
</feature>
<gene>
    <name evidence="3" type="ORF">PV04_01005</name>
</gene>
<dbReference type="HOGENOM" id="CLU_073383_1_0_1"/>
<dbReference type="STRING" id="5601.A0A0D2FWI9"/>
<dbReference type="EMBL" id="KN846956">
    <property type="protein sequence ID" value="KIW72838.1"/>
    <property type="molecule type" value="Genomic_DNA"/>
</dbReference>
<reference evidence="3 4" key="1">
    <citation type="submission" date="2015-01" db="EMBL/GenBank/DDBJ databases">
        <title>The Genome Sequence of Capronia semiimmersa CBS27337.</title>
        <authorList>
            <consortium name="The Broad Institute Genomics Platform"/>
            <person name="Cuomo C."/>
            <person name="de Hoog S."/>
            <person name="Gorbushina A."/>
            <person name="Stielow B."/>
            <person name="Teixiera M."/>
            <person name="Abouelleil A."/>
            <person name="Chapman S.B."/>
            <person name="Priest M."/>
            <person name="Young S.K."/>
            <person name="Wortman J."/>
            <person name="Nusbaum C."/>
            <person name="Birren B."/>
        </authorList>
    </citation>
    <scope>NUCLEOTIDE SEQUENCE [LARGE SCALE GENOMIC DNA]</scope>
    <source>
        <strain evidence="3 4">CBS 27337</strain>
    </source>
</reference>
<dbReference type="Pfam" id="PF09793">
    <property type="entry name" value="AD"/>
    <property type="match status" value="1"/>
</dbReference>
<accession>A0A0D2FWI9</accession>
<evidence type="ECO:0000256" key="1">
    <source>
        <dbReference type="SAM" id="MobiDB-lite"/>
    </source>
</evidence>
<organism evidence="3 4">
    <name type="scientific">Phialophora macrospora</name>
    <dbReference type="NCBI Taxonomy" id="1851006"/>
    <lineage>
        <taxon>Eukaryota</taxon>
        <taxon>Fungi</taxon>
        <taxon>Dikarya</taxon>
        <taxon>Ascomycota</taxon>
        <taxon>Pezizomycotina</taxon>
        <taxon>Eurotiomycetes</taxon>
        <taxon>Chaetothyriomycetidae</taxon>
        <taxon>Chaetothyriales</taxon>
        <taxon>Herpotrichiellaceae</taxon>
        <taxon>Phialophora</taxon>
    </lineage>
</organism>